<dbReference type="AlphaFoldDB" id="A0A953JBP1"/>
<dbReference type="PRINTS" id="PR00812">
    <property type="entry name" value="BCTERIALGSPF"/>
</dbReference>
<proteinExistence type="inferred from homology"/>
<dbReference type="PANTHER" id="PTHR30012">
    <property type="entry name" value="GENERAL SECRETION PATHWAY PROTEIN"/>
    <property type="match status" value="1"/>
</dbReference>
<evidence type="ECO:0000259" key="8">
    <source>
        <dbReference type="Pfam" id="PF00482"/>
    </source>
</evidence>
<dbReference type="EMBL" id="JAIOIV010000100">
    <property type="protein sequence ID" value="MBZ0157012.1"/>
    <property type="molecule type" value="Genomic_DNA"/>
</dbReference>
<evidence type="ECO:0000256" key="6">
    <source>
        <dbReference type="ARBA" id="ARBA00023136"/>
    </source>
</evidence>
<feature type="transmembrane region" description="Helical" evidence="7">
    <location>
        <begin position="246"/>
        <end position="264"/>
    </location>
</feature>
<feature type="transmembrane region" description="Helical" evidence="7">
    <location>
        <begin position="207"/>
        <end position="234"/>
    </location>
</feature>
<keyword evidence="4 7" id="KW-0812">Transmembrane</keyword>
<dbReference type="InterPro" id="IPR003004">
    <property type="entry name" value="GspF/PilC"/>
</dbReference>
<evidence type="ECO:0000313" key="9">
    <source>
        <dbReference type="EMBL" id="MBZ0157012.1"/>
    </source>
</evidence>
<reference evidence="9" key="2">
    <citation type="submission" date="2021-08" db="EMBL/GenBank/DDBJ databases">
        <authorList>
            <person name="Dalcin Martins P."/>
        </authorList>
    </citation>
    <scope>NUCLEOTIDE SEQUENCE</scope>
    <source>
        <strain evidence="9">MAG_39</strain>
    </source>
</reference>
<evidence type="ECO:0000256" key="7">
    <source>
        <dbReference type="SAM" id="Phobius"/>
    </source>
</evidence>
<keyword evidence="3" id="KW-1003">Cell membrane</keyword>
<keyword evidence="6 7" id="KW-0472">Membrane</keyword>
<dbReference type="InterPro" id="IPR018076">
    <property type="entry name" value="T2SS_GspF_dom"/>
</dbReference>
<dbReference type="GO" id="GO:0005886">
    <property type="term" value="C:plasma membrane"/>
    <property type="evidence" value="ECO:0007669"/>
    <property type="project" value="UniProtKB-SubCell"/>
</dbReference>
<keyword evidence="5 7" id="KW-1133">Transmembrane helix</keyword>
<feature type="transmembrane region" description="Helical" evidence="7">
    <location>
        <begin position="164"/>
        <end position="187"/>
    </location>
</feature>
<reference evidence="9" key="1">
    <citation type="journal article" date="2021" name="bioRxiv">
        <title>Unraveling nitrogen, sulfur and carbon metabolic pathways and microbial community transcriptional responses to substrate deprivation and toxicity stresses in a bioreactor mimicking anoxic brackish coastal sediment conditions.</title>
        <authorList>
            <person name="Martins P.D."/>
            <person name="Echeveste M.J."/>
            <person name="Arshad A."/>
            <person name="Kurth J."/>
            <person name="Ouboter H."/>
            <person name="Jetten M.S.M."/>
            <person name="Welte C.U."/>
        </authorList>
    </citation>
    <scope>NUCLEOTIDE SEQUENCE</scope>
    <source>
        <strain evidence="9">MAG_39</strain>
    </source>
</reference>
<evidence type="ECO:0000256" key="2">
    <source>
        <dbReference type="ARBA" id="ARBA00005745"/>
    </source>
</evidence>
<name>A0A953JBP1_9BACT</name>
<evidence type="ECO:0000256" key="3">
    <source>
        <dbReference type="ARBA" id="ARBA00022475"/>
    </source>
</evidence>
<evidence type="ECO:0000256" key="4">
    <source>
        <dbReference type="ARBA" id="ARBA00022692"/>
    </source>
</evidence>
<comment type="caution">
    <text evidence="9">The sequence shown here is derived from an EMBL/GenBank/DDBJ whole genome shotgun (WGS) entry which is preliminary data.</text>
</comment>
<feature type="domain" description="Type II secretion system protein GspF" evidence="8">
    <location>
        <begin position="268"/>
        <end position="389"/>
    </location>
</feature>
<organism evidence="9 10">
    <name type="scientific">Candidatus Nitrobium versatile</name>
    <dbReference type="NCBI Taxonomy" id="2884831"/>
    <lineage>
        <taxon>Bacteria</taxon>
        <taxon>Pseudomonadati</taxon>
        <taxon>Nitrospirota</taxon>
        <taxon>Nitrospiria</taxon>
        <taxon>Nitrospirales</taxon>
        <taxon>Nitrospiraceae</taxon>
        <taxon>Candidatus Nitrobium</taxon>
    </lineage>
</organism>
<dbReference type="PANTHER" id="PTHR30012:SF0">
    <property type="entry name" value="TYPE II SECRETION SYSTEM PROTEIN F-RELATED"/>
    <property type="match status" value="1"/>
</dbReference>
<comment type="subcellular location">
    <subcellularLocation>
        <location evidence="1">Cell membrane</location>
        <topology evidence="1">Multi-pass membrane protein</topology>
    </subcellularLocation>
</comment>
<evidence type="ECO:0000256" key="5">
    <source>
        <dbReference type="ARBA" id="ARBA00022989"/>
    </source>
</evidence>
<evidence type="ECO:0000256" key="1">
    <source>
        <dbReference type="ARBA" id="ARBA00004651"/>
    </source>
</evidence>
<feature type="transmembrane region" description="Helical" evidence="7">
    <location>
        <begin position="364"/>
        <end position="389"/>
    </location>
</feature>
<protein>
    <submittedName>
        <fullName evidence="9">Type II secretion system F family protein</fullName>
    </submittedName>
</protein>
<gene>
    <name evidence="9" type="ORF">K8I29_12480</name>
</gene>
<dbReference type="Gene3D" id="1.20.81.30">
    <property type="entry name" value="Type II secretion system (T2SS), domain F"/>
    <property type="match status" value="2"/>
</dbReference>
<dbReference type="Pfam" id="PF00482">
    <property type="entry name" value="T2SSF"/>
    <property type="match status" value="2"/>
</dbReference>
<sequence>MDFEYRCLDPAGRNITGTVPAEGVTEARALLKERDLTIVELRARAVRPARKRSFRKGVKDADLYNLFREMSILLKSGIKIDRALEIISSSLSSPALKENLSEILKDVRAGKTIAQAFADTGRFSLLTTTMLRAGESVGDIRSAFENIAEYLRFQIQFKGEIKNALTYPTFLIGASLLTVFVIFKFIIPRFFSIFGKNEATLPLAAKILYTIGNFLSLTNMYFLLLSVVLVFIMMKVVNTRRLLAKAYSYLIFLPLVGRLILYLELSRFSYSMYSMLNSGIAFINALKLSTGVIMDRRIREAVEPAIDQIKEGKGIADVFSRIRLLPEIVPNMLRVGEESGNLKEIFFEIHQVFDERFRNTTKRVLALVEPIVITFTGIIVGFIVISLILTVMSAGNIKL</sequence>
<accession>A0A953JBP1</accession>
<evidence type="ECO:0000313" key="10">
    <source>
        <dbReference type="Proteomes" id="UP000705867"/>
    </source>
</evidence>
<comment type="similarity">
    <text evidence="2">Belongs to the GSP F family.</text>
</comment>
<dbReference type="Proteomes" id="UP000705867">
    <property type="component" value="Unassembled WGS sequence"/>
</dbReference>
<feature type="transmembrane region" description="Helical" evidence="7">
    <location>
        <begin position="270"/>
        <end position="289"/>
    </location>
</feature>
<feature type="domain" description="Type II secretion system protein GspF" evidence="8">
    <location>
        <begin position="67"/>
        <end position="188"/>
    </location>
</feature>
<dbReference type="InterPro" id="IPR042094">
    <property type="entry name" value="T2SS_GspF_sf"/>
</dbReference>